<feature type="domain" description="ATPase AAA-type core" evidence="2">
    <location>
        <begin position="213"/>
        <end position="351"/>
    </location>
</feature>
<evidence type="ECO:0000259" key="1">
    <source>
        <dbReference type="Pfam" id="PF13175"/>
    </source>
</evidence>
<proteinExistence type="predicted"/>
<dbReference type="AlphaFoldDB" id="A0AAW9QKR7"/>
<comment type="caution">
    <text evidence="3">The sequence shown here is derived from an EMBL/GenBank/DDBJ whole genome shotgun (WGS) entry which is preliminary data.</text>
</comment>
<dbReference type="RefSeq" id="WP_332863160.1">
    <property type="nucleotide sequence ID" value="NZ_JBAFSM010000001.1"/>
</dbReference>
<dbReference type="SUPFAM" id="SSF52540">
    <property type="entry name" value="P-loop containing nucleoside triphosphate hydrolases"/>
    <property type="match status" value="1"/>
</dbReference>
<sequence length="415" mass="46201">MLKKLTLKNWKSFQEAELPIEFLTILIGTNASGKSNALDALDFLQRTAQGKDLESALAGDRQTAGIRGGVEWVSLQPYDQFALEVVVGTEDPSVDYYYYIEIEKSPQLQIIEESLTKITPKITPPLDIFLTNPVSWNKPSIPVILHNRDEEKPIEMLRSVSILSQLQRLPIDNGEIVNGTARVCIALREIFILDPIPSNMRNYSRLTESLYSDASNIAGVLAALKKDKKEEIENLISSYLTQLPESEVSGVWAETVGKFNSDAMLYCNEKWSKNDFPTTIDARAMSDGTLRFLAILTALLTRPEGSQIVIEEVDNGLHPSRASLLLKMLIEISEQRQIDVLVTTHNPALLDELDLELVPSVIVAHRDPETGYSQLIRLEDLNNLPKLMASGSLGKITSRGLLEQSLSQTNRGKEG</sequence>
<dbReference type="EMBL" id="JBAFSM010000001">
    <property type="protein sequence ID" value="MEG3435715.1"/>
    <property type="molecule type" value="Genomic_DNA"/>
</dbReference>
<dbReference type="InterPro" id="IPR003959">
    <property type="entry name" value="ATPase_AAA_core"/>
</dbReference>
<dbReference type="PANTHER" id="PTHR40396">
    <property type="entry name" value="ATPASE-LIKE PROTEIN"/>
    <property type="match status" value="1"/>
</dbReference>
<protein>
    <submittedName>
        <fullName evidence="3">AAA family ATPase</fullName>
    </submittedName>
</protein>
<reference evidence="3 4" key="1">
    <citation type="submission" date="2024-01" db="EMBL/GenBank/DDBJ databases">
        <title>Genomic insights into the taxonomy and metabolism of the cyanobacterium Pannus brasiliensis CCIBt3594.</title>
        <authorList>
            <person name="Machado M."/>
            <person name="Botero N.B."/>
            <person name="Andreote A.P.D."/>
            <person name="Feitosa A.M.T."/>
            <person name="Popin R."/>
            <person name="Sivonen K."/>
            <person name="Fiore M.F."/>
        </authorList>
    </citation>
    <scope>NUCLEOTIDE SEQUENCE [LARGE SCALE GENOMIC DNA]</scope>
    <source>
        <strain evidence="3 4">CCIBt3594</strain>
    </source>
</reference>
<evidence type="ECO:0000259" key="2">
    <source>
        <dbReference type="Pfam" id="PF13304"/>
    </source>
</evidence>
<organism evidence="3 4">
    <name type="scientific">Pannus brasiliensis CCIBt3594</name>
    <dbReference type="NCBI Taxonomy" id="1427578"/>
    <lineage>
        <taxon>Bacteria</taxon>
        <taxon>Bacillati</taxon>
        <taxon>Cyanobacteriota</taxon>
        <taxon>Cyanophyceae</taxon>
        <taxon>Oscillatoriophycideae</taxon>
        <taxon>Chroococcales</taxon>
        <taxon>Microcystaceae</taxon>
        <taxon>Pannus</taxon>
    </lineage>
</organism>
<dbReference type="GO" id="GO:0016887">
    <property type="term" value="F:ATP hydrolysis activity"/>
    <property type="evidence" value="ECO:0007669"/>
    <property type="project" value="InterPro"/>
</dbReference>
<keyword evidence="4" id="KW-1185">Reference proteome</keyword>
<dbReference type="PIRSF" id="PIRSF029347">
    <property type="entry name" value="RecF"/>
    <property type="match status" value="1"/>
</dbReference>
<accession>A0AAW9QKR7</accession>
<evidence type="ECO:0000313" key="3">
    <source>
        <dbReference type="EMBL" id="MEG3435715.1"/>
    </source>
</evidence>
<name>A0AAW9QKR7_9CHRO</name>
<dbReference type="GO" id="GO:0005524">
    <property type="term" value="F:ATP binding"/>
    <property type="evidence" value="ECO:0007669"/>
    <property type="project" value="InterPro"/>
</dbReference>
<dbReference type="Pfam" id="PF13175">
    <property type="entry name" value="AAA_15"/>
    <property type="match status" value="1"/>
</dbReference>
<dbReference type="Pfam" id="PF13304">
    <property type="entry name" value="AAA_21"/>
    <property type="match status" value="1"/>
</dbReference>
<dbReference type="InterPro" id="IPR014555">
    <property type="entry name" value="RecF-like"/>
</dbReference>
<evidence type="ECO:0000313" key="4">
    <source>
        <dbReference type="Proteomes" id="UP001328733"/>
    </source>
</evidence>
<dbReference type="PANTHER" id="PTHR40396:SF1">
    <property type="entry name" value="ATPASE AAA-TYPE CORE DOMAIN-CONTAINING PROTEIN"/>
    <property type="match status" value="1"/>
</dbReference>
<dbReference type="Proteomes" id="UP001328733">
    <property type="component" value="Unassembled WGS sequence"/>
</dbReference>
<feature type="domain" description="Endonuclease GajA/Old nuclease/RecF-like AAA" evidence="1">
    <location>
        <begin position="1"/>
        <end position="50"/>
    </location>
</feature>
<gene>
    <name evidence="3" type="ORF">V0288_01160</name>
</gene>
<dbReference type="InterPro" id="IPR041685">
    <property type="entry name" value="AAA_GajA/Old/RecF-like"/>
</dbReference>
<dbReference type="Gene3D" id="3.40.50.300">
    <property type="entry name" value="P-loop containing nucleotide triphosphate hydrolases"/>
    <property type="match status" value="2"/>
</dbReference>
<dbReference type="InterPro" id="IPR027417">
    <property type="entry name" value="P-loop_NTPase"/>
</dbReference>